<dbReference type="Gene3D" id="3.90.226.10">
    <property type="entry name" value="2-enoyl-CoA Hydratase, Chain A, domain 1"/>
    <property type="match status" value="1"/>
</dbReference>
<name>A0ABU0FN77_9HYPH</name>
<dbReference type="PROSITE" id="PS51318">
    <property type="entry name" value="TAT"/>
    <property type="match status" value="1"/>
</dbReference>
<dbReference type="RefSeq" id="WP_307435775.1">
    <property type="nucleotide sequence ID" value="NZ_JAUSVK010000001.1"/>
</dbReference>
<comment type="caution">
    <text evidence="1">The sequence shown here is derived from an EMBL/GenBank/DDBJ whole genome shotgun (WGS) entry which is preliminary data.</text>
</comment>
<sequence>MRLNRRQWMQAASAALASLTAGRSARAETPPSRLSPGRMMEDLDYLRTQWAPLDRSFSERQRQILDGVIAEAGSRVASLSVEDFALYVMRAAAIPRNGHTTALVGRLLGSLPIRTWWFADGLHIVSAQPQFPHVLGARVEKLGGMTPDEALAAVAPFISGTDQRIRYLSAAYLTSPAVLRRIGAVPDAAEIPVTLRLADGGLHRASLGAATAPDPGDGHDPVFSGWSALIPDDPDMPGRWPHVLDGIDTRSPVYAKPTDLSTTWMGSAGKVLYVRSNYLRSQGQDARYQGWVFGVLQGLVVPKQPQAVIVDLRLNNGGNFFDTLLFAQALPKLMPAGGRVFVLIGRATFSAALVTAAMLKGAGPDKVIFIGEPMGDNGHFWAEPGTKILPNSGITVFYSTRFEDYEHGCSDPGQCYWPTIAFGPRNISLAPDIAVDVSFSDYAAGRDPVLERALAMADRGAP</sequence>
<dbReference type="InterPro" id="IPR029045">
    <property type="entry name" value="ClpP/crotonase-like_dom_sf"/>
</dbReference>
<reference evidence="1 2" key="1">
    <citation type="submission" date="2023-07" db="EMBL/GenBank/DDBJ databases">
        <title>Genomic Encyclopedia of Type Strains, Phase IV (KMG-IV): sequencing the most valuable type-strain genomes for metagenomic binning, comparative biology and taxonomic classification.</title>
        <authorList>
            <person name="Goeker M."/>
        </authorList>
    </citation>
    <scope>NUCLEOTIDE SEQUENCE [LARGE SCALE GENOMIC DNA]</scope>
    <source>
        <strain evidence="1 2">DSM 5896</strain>
    </source>
</reference>
<organism evidence="1 2">
    <name type="scientific">Labrys monachus</name>
    <dbReference type="NCBI Taxonomy" id="217067"/>
    <lineage>
        <taxon>Bacteria</taxon>
        <taxon>Pseudomonadati</taxon>
        <taxon>Pseudomonadota</taxon>
        <taxon>Alphaproteobacteria</taxon>
        <taxon>Hyphomicrobiales</taxon>
        <taxon>Xanthobacteraceae</taxon>
        <taxon>Labrys</taxon>
    </lineage>
</organism>
<evidence type="ECO:0008006" key="3">
    <source>
        <dbReference type="Google" id="ProtNLM"/>
    </source>
</evidence>
<dbReference type="EMBL" id="JAUSVK010000001">
    <property type="protein sequence ID" value="MDQ0396071.1"/>
    <property type="molecule type" value="Genomic_DNA"/>
</dbReference>
<keyword evidence="2" id="KW-1185">Reference proteome</keyword>
<dbReference type="InterPro" id="IPR006311">
    <property type="entry name" value="TAT_signal"/>
</dbReference>
<protein>
    <recommendedName>
        <fullName evidence="3">Peptidase S41</fullName>
    </recommendedName>
</protein>
<evidence type="ECO:0000313" key="1">
    <source>
        <dbReference type="EMBL" id="MDQ0396071.1"/>
    </source>
</evidence>
<gene>
    <name evidence="1" type="ORF">J3R73_005863</name>
</gene>
<accession>A0ABU0FN77</accession>
<dbReference type="SUPFAM" id="SSF52096">
    <property type="entry name" value="ClpP/crotonase"/>
    <property type="match status" value="1"/>
</dbReference>
<dbReference type="Proteomes" id="UP001237448">
    <property type="component" value="Unassembled WGS sequence"/>
</dbReference>
<proteinExistence type="predicted"/>
<evidence type="ECO:0000313" key="2">
    <source>
        <dbReference type="Proteomes" id="UP001237448"/>
    </source>
</evidence>